<proteinExistence type="predicted"/>
<organism evidence="1 2">
    <name type="scientific">Sulfuriroseicoccus oceanibius</name>
    <dbReference type="NCBI Taxonomy" id="2707525"/>
    <lineage>
        <taxon>Bacteria</taxon>
        <taxon>Pseudomonadati</taxon>
        <taxon>Verrucomicrobiota</taxon>
        <taxon>Verrucomicrobiia</taxon>
        <taxon>Verrucomicrobiales</taxon>
        <taxon>Verrucomicrobiaceae</taxon>
        <taxon>Sulfuriroseicoccus</taxon>
    </lineage>
</organism>
<reference evidence="1 2" key="1">
    <citation type="submission" date="2020-12" db="EMBL/GenBank/DDBJ databases">
        <title>Sulforoseuscoccus oceanibium gen. nov., sp. nov., a representative of the phylum Verrucomicrobia with special cytoplasmic membrane, and proposal of Sulforoseuscoccusaceae fam. nov.</title>
        <authorList>
            <person name="Xi F."/>
        </authorList>
    </citation>
    <scope>NUCLEOTIDE SEQUENCE [LARGE SCALE GENOMIC DNA]</scope>
    <source>
        <strain evidence="1 2">T37</strain>
    </source>
</reference>
<evidence type="ECO:0008006" key="3">
    <source>
        <dbReference type="Google" id="ProtNLM"/>
    </source>
</evidence>
<dbReference type="AlphaFoldDB" id="A0A6B3L6N3"/>
<dbReference type="Proteomes" id="UP000475117">
    <property type="component" value="Chromosome"/>
</dbReference>
<gene>
    <name evidence="1" type="ORF">G3M56_002645</name>
</gene>
<dbReference type="PROSITE" id="PS51257">
    <property type="entry name" value="PROKAR_LIPOPROTEIN"/>
    <property type="match status" value="1"/>
</dbReference>
<dbReference type="KEGG" id="soa:G3M56_002645"/>
<evidence type="ECO:0000313" key="1">
    <source>
        <dbReference type="EMBL" id="QQL45507.1"/>
    </source>
</evidence>
<keyword evidence="2" id="KW-1185">Reference proteome</keyword>
<protein>
    <recommendedName>
        <fullName evidence="3">Lipoprotein</fullName>
    </recommendedName>
</protein>
<dbReference type="RefSeq" id="WP_164363065.1">
    <property type="nucleotide sequence ID" value="NZ_CP066776.1"/>
</dbReference>
<sequence>MNKQLKQWLVMLAALVLASCVDEEREFTLNPDGSGKVKVVATFSTDSVISFNGESDSPEKRAKDAVKATLEDSRGVMTWADVSYEVLEGKKVKFEGTAYFPDINKLRIKVGSTKLDTFQPEMVTQDGVVTITCPAKDKSEGGDGDVGIKIGPTGGDADQPEWSTLSKEGQDARLAEVKAELSKMRMMIAGLAADMSNRVVFHLPADPQGVTNFEKSGERTLRVEQSGEQLLAAVDKLLADDEQLRGLLASGHNVMKDGPPAELMLGAKGDPTLRFAANAQPQFDYAKEQEAAATAFPQMMKDLGLVVVMAPPMKDGAKLENVRLAGVQMATKQVDRNLRPFNRSQGMSLAFVAELPGSVFSAGEGKLTRFVMEGGEDMMPESEWSRKPKNIEVSEDGKWLKFEVQADKLPTNAITVKELAGEIECMSSGGSEWLDLGFASLKEGAKGNLYNAEVKKVGEHSYNEGKYEVSVFFELEREVIKDVKFYDADGMEIPTSQNGASWGGKQTTLDFTFDEYPPVNAKVKAEIYTDLLRINVPFQLENVVIIPEEAE</sequence>
<evidence type="ECO:0000313" key="2">
    <source>
        <dbReference type="Proteomes" id="UP000475117"/>
    </source>
</evidence>
<name>A0A6B3L6N3_9BACT</name>
<accession>A0A6B3L6N3</accession>
<dbReference type="EMBL" id="CP066776">
    <property type="protein sequence ID" value="QQL45507.1"/>
    <property type="molecule type" value="Genomic_DNA"/>
</dbReference>